<feature type="region of interest" description="Disordered" evidence="1">
    <location>
        <begin position="111"/>
        <end position="163"/>
    </location>
</feature>
<dbReference type="EMBL" id="KN837174">
    <property type="protein sequence ID" value="KIJ36829.1"/>
    <property type="molecule type" value="Genomic_DNA"/>
</dbReference>
<dbReference type="HOGENOM" id="CLU_1448601_0_0_1"/>
<name>A0A0C9UQ24_SPHS4</name>
<accession>A0A0C9UQ24</accession>
<evidence type="ECO:0000313" key="2">
    <source>
        <dbReference type="EMBL" id="KIJ36829.1"/>
    </source>
</evidence>
<keyword evidence="3" id="KW-1185">Reference proteome</keyword>
<dbReference type="Proteomes" id="UP000054279">
    <property type="component" value="Unassembled WGS sequence"/>
</dbReference>
<protein>
    <submittedName>
        <fullName evidence="2">Unplaced genomic scaffold SPHSTscaffold_99, whole genome shotgun sequence</fullName>
    </submittedName>
</protein>
<feature type="compositionally biased region" description="Low complexity" evidence="1">
    <location>
        <begin position="133"/>
        <end position="146"/>
    </location>
</feature>
<evidence type="ECO:0000313" key="3">
    <source>
        <dbReference type="Proteomes" id="UP000054279"/>
    </source>
</evidence>
<dbReference type="AlphaFoldDB" id="A0A0C9UQ24"/>
<reference evidence="2 3" key="1">
    <citation type="submission" date="2014-06" db="EMBL/GenBank/DDBJ databases">
        <title>Evolutionary Origins and Diversification of the Mycorrhizal Mutualists.</title>
        <authorList>
            <consortium name="DOE Joint Genome Institute"/>
            <consortium name="Mycorrhizal Genomics Consortium"/>
            <person name="Kohler A."/>
            <person name="Kuo A."/>
            <person name="Nagy L.G."/>
            <person name="Floudas D."/>
            <person name="Copeland A."/>
            <person name="Barry K.W."/>
            <person name="Cichocki N."/>
            <person name="Veneault-Fourrey C."/>
            <person name="LaButti K."/>
            <person name="Lindquist E.A."/>
            <person name="Lipzen A."/>
            <person name="Lundell T."/>
            <person name="Morin E."/>
            <person name="Murat C."/>
            <person name="Riley R."/>
            <person name="Ohm R."/>
            <person name="Sun H."/>
            <person name="Tunlid A."/>
            <person name="Henrissat B."/>
            <person name="Grigoriev I.V."/>
            <person name="Hibbett D.S."/>
            <person name="Martin F."/>
        </authorList>
    </citation>
    <scope>NUCLEOTIDE SEQUENCE [LARGE SCALE GENOMIC DNA]</scope>
    <source>
        <strain evidence="2 3">SS14</strain>
    </source>
</reference>
<gene>
    <name evidence="2" type="ORF">M422DRAFT_260691</name>
</gene>
<evidence type="ECO:0000256" key="1">
    <source>
        <dbReference type="SAM" id="MobiDB-lite"/>
    </source>
</evidence>
<organism evidence="2 3">
    <name type="scientific">Sphaerobolus stellatus (strain SS14)</name>
    <dbReference type="NCBI Taxonomy" id="990650"/>
    <lineage>
        <taxon>Eukaryota</taxon>
        <taxon>Fungi</taxon>
        <taxon>Dikarya</taxon>
        <taxon>Basidiomycota</taxon>
        <taxon>Agaricomycotina</taxon>
        <taxon>Agaricomycetes</taxon>
        <taxon>Phallomycetidae</taxon>
        <taxon>Geastrales</taxon>
        <taxon>Sphaerobolaceae</taxon>
        <taxon>Sphaerobolus</taxon>
    </lineage>
</organism>
<sequence>MACTTRLDSRAEQALRAATLSLEPHLLDLRKDVFPTRTTQSTTTSKVTDTDNDMEAKKIGSTTKGNGMVSAAAIERVMGKATNRDSKEREDDYITPSDDVEEVIKTVWRRRAVEEPQPQPTEPVRRASTRLGSKPPSTAKPPSTTAVTITKSPTKRKAVGQGIGRGKRIKVDELIPEPRSAACIQCI</sequence>
<proteinExistence type="predicted"/>